<evidence type="ECO:0000313" key="1">
    <source>
        <dbReference type="EMBL" id="SHG01186.1"/>
    </source>
</evidence>
<gene>
    <name evidence="1" type="ORF">SAMN05444396_103409</name>
</gene>
<sequence length="39" mass="4492">MNLPLNFNRTLILKLLLPAYFKVYTLKPRASGKCALQKI</sequence>
<organism evidence="1 2">
    <name type="scientific">Flavobacterium segetis</name>
    <dbReference type="NCBI Taxonomy" id="271157"/>
    <lineage>
        <taxon>Bacteria</taxon>
        <taxon>Pseudomonadati</taxon>
        <taxon>Bacteroidota</taxon>
        <taxon>Flavobacteriia</taxon>
        <taxon>Flavobacteriales</taxon>
        <taxon>Flavobacteriaceae</taxon>
        <taxon>Flavobacterium</taxon>
    </lineage>
</organism>
<proteinExistence type="predicted"/>
<evidence type="ECO:0000313" key="2">
    <source>
        <dbReference type="Proteomes" id="UP000184036"/>
    </source>
</evidence>
<name>A0A1M5GBW4_9FLAO</name>
<protein>
    <submittedName>
        <fullName evidence="1">Uncharacterized protein</fullName>
    </submittedName>
</protein>
<keyword evidence="2" id="KW-1185">Reference proteome</keyword>
<accession>A0A1M5GBW4</accession>
<dbReference type="EMBL" id="FQWE01000003">
    <property type="protein sequence ID" value="SHG01186.1"/>
    <property type="molecule type" value="Genomic_DNA"/>
</dbReference>
<dbReference type="Proteomes" id="UP000184036">
    <property type="component" value="Unassembled WGS sequence"/>
</dbReference>
<reference evidence="2" key="1">
    <citation type="submission" date="2016-11" db="EMBL/GenBank/DDBJ databases">
        <authorList>
            <person name="Varghese N."/>
            <person name="Submissions S."/>
        </authorList>
    </citation>
    <scope>NUCLEOTIDE SEQUENCE [LARGE SCALE GENOMIC DNA]</scope>
    <source>
        <strain evidence="2">DSM 19741</strain>
    </source>
</reference>
<dbReference type="AlphaFoldDB" id="A0A1M5GBW4"/>